<evidence type="ECO:0000256" key="6">
    <source>
        <dbReference type="SAM" id="MobiDB-lite"/>
    </source>
</evidence>
<keyword evidence="2" id="KW-0805">Transcription regulation</keyword>
<evidence type="ECO:0000256" key="3">
    <source>
        <dbReference type="ARBA" id="ARBA00023082"/>
    </source>
</evidence>
<dbReference type="GO" id="GO:0003677">
    <property type="term" value="F:DNA binding"/>
    <property type="evidence" value="ECO:0007669"/>
    <property type="project" value="UniProtKB-KW"/>
</dbReference>
<dbReference type="InterPro" id="IPR013249">
    <property type="entry name" value="RNA_pol_sigma70_r4_t2"/>
</dbReference>
<dbReference type="GO" id="GO:0006352">
    <property type="term" value="P:DNA-templated transcription initiation"/>
    <property type="evidence" value="ECO:0007669"/>
    <property type="project" value="InterPro"/>
</dbReference>
<evidence type="ECO:0000256" key="2">
    <source>
        <dbReference type="ARBA" id="ARBA00023015"/>
    </source>
</evidence>
<dbReference type="Proteomes" id="UP000285596">
    <property type="component" value="Unassembled WGS sequence"/>
</dbReference>
<evidence type="ECO:0000256" key="1">
    <source>
        <dbReference type="ARBA" id="ARBA00010641"/>
    </source>
</evidence>
<dbReference type="Pfam" id="PF08281">
    <property type="entry name" value="Sigma70_r4_2"/>
    <property type="match status" value="1"/>
</dbReference>
<dbReference type="InterPro" id="IPR013325">
    <property type="entry name" value="RNA_pol_sigma_r2"/>
</dbReference>
<protein>
    <submittedName>
        <fullName evidence="9">Sigma-70 family RNA polymerase sigma factor</fullName>
    </submittedName>
</protein>
<organism evidence="9 10">
    <name type="scientific">Streptomyces globisporus</name>
    <dbReference type="NCBI Taxonomy" id="1908"/>
    <lineage>
        <taxon>Bacteria</taxon>
        <taxon>Bacillati</taxon>
        <taxon>Actinomycetota</taxon>
        <taxon>Actinomycetes</taxon>
        <taxon>Kitasatosporales</taxon>
        <taxon>Streptomycetaceae</taxon>
        <taxon>Streptomyces</taxon>
    </lineage>
</organism>
<dbReference type="InterPro" id="IPR014284">
    <property type="entry name" value="RNA_pol_sigma-70_dom"/>
</dbReference>
<dbReference type="Gene3D" id="1.10.1740.10">
    <property type="match status" value="1"/>
</dbReference>
<keyword evidence="3" id="KW-0731">Sigma factor</keyword>
<gene>
    <name evidence="9" type="ORF">D3105_34200</name>
</gene>
<evidence type="ECO:0000256" key="5">
    <source>
        <dbReference type="ARBA" id="ARBA00023163"/>
    </source>
</evidence>
<keyword evidence="4" id="KW-0238">DNA-binding</keyword>
<dbReference type="InterPro" id="IPR036388">
    <property type="entry name" value="WH-like_DNA-bd_sf"/>
</dbReference>
<feature type="domain" description="RNA polymerase sigma factor 70 region 4 type 2" evidence="8">
    <location>
        <begin position="127"/>
        <end position="178"/>
    </location>
</feature>
<comment type="caution">
    <text evidence="9">The sequence shown here is derived from an EMBL/GenBank/DDBJ whole genome shotgun (WGS) entry which is preliminary data.</text>
</comment>
<evidence type="ECO:0000259" key="8">
    <source>
        <dbReference type="Pfam" id="PF08281"/>
    </source>
</evidence>
<feature type="domain" description="RNA polymerase sigma-70 region 2" evidence="7">
    <location>
        <begin position="34"/>
        <end position="98"/>
    </location>
</feature>
<dbReference type="InterPro" id="IPR039425">
    <property type="entry name" value="RNA_pol_sigma-70-like"/>
</dbReference>
<dbReference type="Pfam" id="PF04542">
    <property type="entry name" value="Sigma70_r2"/>
    <property type="match status" value="1"/>
</dbReference>
<comment type="similarity">
    <text evidence="1">Belongs to the sigma-70 factor family. ECF subfamily.</text>
</comment>
<evidence type="ECO:0000313" key="9">
    <source>
        <dbReference type="EMBL" id="ROV64226.1"/>
    </source>
</evidence>
<dbReference type="SUPFAM" id="SSF88659">
    <property type="entry name" value="Sigma3 and sigma4 domains of RNA polymerase sigma factors"/>
    <property type="match status" value="1"/>
</dbReference>
<dbReference type="PANTHER" id="PTHR43133:SF8">
    <property type="entry name" value="RNA POLYMERASE SIGMA FACTOR HI_1459-RELATED"/>
    <property type="match status" value="1"/>
</dbReference>
<dbReference type="AlphaFoldDB" id="A0A423UPF9"/>
<dbReference type="SUPFAM" id="SSF88946">
    <property type="entry name" value="Sigma2 domain of RNA polymerase sigma factors"/>
    <property type="match status" value="1"/>
</dbReference>
<dbReference type="InterPro" id="IPR013324">
    <property type="entry name" value="RNA_pol_sigma_r3/r4-like"/>
</dbReference>
<evidence type="ECO:0000256" key="4">
    <source>
        <dbReference type="ARBA" id="ARBA00023125"/>
    </source>
</evidence>
<dbReference type="InterPro" id="IPR007627">
    <property type="entry name" value="RNA_pol_sigma70_r2"/>
</dbReference>
<accession>A0A423UPF9</accession>
<evidence type="ECO:0000259" key="7">
    <source>
        <dbReference type="Pfam" id="PF04542"/>
    </source>
</evidence>
<feature type="region of interest" description="Disordered" evidence="6">
    <location>
        <begin position="1"/>
        <end position="21"/>
    </location>
</feature>
<sequence>MTRNRRRNNPTAPAVTAADRPDPDLSFTAFHQMNRASYVRYAETYLRHRQDAEEAIDSAFEHLLRTWDQVLLTENPAAYAWTTMRNKVIDHARARTRRPPLIDEAAFNTVALRDAVDPIGQITESLALFRALRQLTDRQQDVMVMTYLQGMNAPEAAAVLGMTSATVRSTVRHSLRRLREILGPDRTMEGQR</sequence>
<evidence type="ECO:0000313" key="10">
    <source>
        <dbReference type="Proteomes" id="UP000285596"/>
    </source>
</evidence>
<dbReference type="EMBL" id="QWFA01000439">
    <property type="protein sequence ID" value="ROV64226.1"/>
    <property type="molecule type" value="Genomic_DNA"/>
</dbReference>
<reference evidence="9 10" key="1">
    <citation type="submission" date="2018-08" db="EMBL/GenBank/DDBJ databases">
        <title>Streptomyces globisporus 1912-4Crt, whole genome shotgun sequence.</title>
        <authorList>
            <person name="Matselyukh B."/>
        </authorList>
    </citation>
    <scope>NUCLEOTIDE SEQUENCE [LARGE SCALE GENOMIC DNA]</scope>
    <source>
        <strain evidence="9 10">1912-4Crt</strain>
    </source>
</reference>
<dbReference type="GO" id="GO:0016987">
    <property type="term" value="F:sigma factor activity"/>
    <property type="evidence" value="ECO:0007669"/>
    <property type="project" value="UniProtKB-KW"/>
</dbReference>
<keyword evidence="5" id="KW-0804">Transcription</keyword>
<dbReference type="PANTHER" id="PTHR43133">
    <property type="entry name" value="RNA POLYMERASE ECF-TYPE SIGMA FACTO"/>
    <property type="match status" value="1"/>
</dbReference>
<dbReference type="RefSeq" id="WP_118906611.1">
    <property type="nucleotide sequence ID" value="NZ_QWFA01000439.1"/>
</dbReference>
<proteinExistence type="inferred from homology"/>
<name>A0A423UPF9_STRGL</name>
<dbReference type="CDD" id="cd06171">
    <property type="entry name" value="Sigma70_r4"/>
    <property type="match status" value="1"/>
</dbReference>
<dbReference type="NCBIfam" id="TIGR02937">
    <property type="entry name" value="sigma70-ECF"/>
    <property type="match status" value="1"/>
</dbReference>
<dbReference type="Gene3D" id="1.10.10.10">
    <property type="entry name" value="Winged helix-like DNA-binding domain superfamily/Winged helix DNA-binding domain"/>
    <property type="match status" value="1"/>
</dbReference>